<evidence type="ECO:0000313" key="5">
    <source>
        <dbReference type="Proteomes" id="UP000290588"/>
    </source>
</evidence>
<keyword evidence="1" id="KW-1133">Transmembrane helix</keyword>
<dbReference type="Proteomes" id="UP000262582">
    <property type="component" value="Chromosome"/>
</dbReference>
<evidence type="ECO:0000313" key="3">
    <source>
        <dbReference type="EMBL" id="RXI30168.1"/>
    </source>
</evidence>
<evidence type="ECO:0000313" key="4">
    <source>
        <dbReference type="Proteomes" id="UP000262582"/>
    </source>
</evidence>
<dbReference type="EMBL" id="CP032097">
    <property type="protein sequence ID" value="AXX95178.1"/>
    <property type="molecule type" value="Genomic_DNA"/>
</dbReference>
<gene>
    <name evidence="2" type="ORF">AELL_1518</name>
    <name evidence="3" type="ORF">CP962_09190</name>
</gene>
<sequence>MPIKNDWTKNKKNLNFNNDEKKHNIILGGIIIVALGATIGLYLYIQNLKEKEIQEYNKQVTLYNKMLKEKKDIQNKNINNYENNSYKDFNIKIEYTRYEDYNFIYNIQTIINELNKIKSKENENDYKIEIVGNISEYGNLFYKIYKRNNSYFYDDDFNKTLENLKKVKFREQSKNVNFKIYIHNNSYDLN</sequence>
<organism evidence="3 5">
    <name type="scientific">Arcobacter ellisii</name>
    <dbReference type="NCBI Taxonomy" id="913109"/>
    <lineage>
        <taxon>Bacteria</taxon>
        <taxon>Pseudomonadati</taxon>
        <taxon>Campylobacterota</taxon>
        <taxon>Epsilonproteobacteria</taxon>
        <taxon>Campylobacterales</taxon>
        <taxon>Arcobacteraceae</taxon>
        <taxon>Arcobacter</taxon>
    </lineage>
</organism>
<dbReference type="EMBL" id="NXIG01000008">
    <property type="protein sequence ID" value="RXI30168.1"/>
    <property type="molecule type" value="Genomic_DNA"/>
</dbReference>
<protein>
    <recommendedName>
        <fullName evidence="6">PilN domain-containing protein</fullName>
    </recommendedName>
</protein>
<dbReference type="OrthoDB" id="10013511at2"/>
<reference evidence="3 5" key="1">
    <citation type="submission" date="2017-09" db="EMBL/GenBank/DDBJ databases">
        <title>Genomics of the genus Arcobacter.</title>
        <authorList>
            <person name="Perez-Cataluna A."/>
            <person name="Figueras M.J."/>
            <person name="Salas-Masso N."/>
        </authorList>
    </citation>
    <scope>NUCLEOTIDE SEQUENCE [LARGE SCALE GENOMIC DNA]</scope>
    <source>
        <strain evidence="3 5">CECT 7837</strain>
    </source>
</reference>
<keyword evidence="4" id="KW-1185">Reference proteome</keyword>
<evidence type="ECO:0000313" key="2">
    <source>
        <dbReference type="EMBL" id="AXX95178.1"/>
    </source>
</evidence>
<name>A0A347U8K0_9BACT</name>
<proteinExistence type="predicted"/>
<dbReference type="KEGG" id="aell:AELL_1518"/>
<dbReference type="AlphaFoldDB" id="A0A347U8K0"/>
<evidence type="ECO:0008006" key="6">
    <source>
        <dbReference type="Google" id="ProtNLM"/>
    </source>
</evidence>
<evidence type="ECO:0000256" key="1">
    <source>
        <dbReference type="SAM" id="Phobius"/>
    </source>
</evidence>
<dbReference type="Proteomes" id="UP000290588">
    <property type="component" value="Unassembled WGS sequence"/>
</dbReference>
<reference evidence="2 4" key="2">
    <citation type="submission" date="2018-08" db="EMBL/GenBank/DDBJ databases">
        <title>Complete genome of the Arcobacter ellisii type strain LMG 26155.</title>
        <authorList>
            <person name="Miller W.G."/>
            <person name="Yee E."/>
            <person name="Bono J.L."/>
        </authorList>
    </citation>
    <scope>NUCLEOTIDE SEQUENCE [LARGE SCALE GENOMIC DNA]</scope>
    <source>
        <strain evidence="2 4">LMG 26155</strain>
    </source>
</reference>
<keyword evidence="1" id="KW-0472">Membrane</keyword>
<feature type="transmembrane region" description="Helical" evidence="1">
    <location>
        <begin position="25"/>
        <end position="45"/>
    </location>
</feature>
<dbReference type="RefSeq" id="WP_118917362.1">
    <property type="nucleotide sequence ID" value="NZ_CP032097.1"/>
</dbReference>
<accession>A0A347U8K0</accession>
<keyword evidence="1" id="KW-0812">Transmembrane</keyword>